<reference evidence="6 7" key="1">
    <citation type="submission" date="2020-05" db="EMBL/GenBank/DDBJ databases">
        <title>Genomic Encyclopedia of Type Strains, Phase IV (KMG-V): Genome sequencing to study the core and pangenomes of soil and plant-associated prokaryotes.</title>
        <authorList>
            <person name="Whitman W."/>
        </authorList>
    </citation>
    <scope>NUCLEOTIDE SEQUENCE [LARGE SCALE GENOMIC DNA]</scope>
    <source>
        <strain evidence="6 7">C29</strain>
    </source>
</reference>
<evidence type="ECO:0000256" key="3">
    <source>
        <dbReference type="ARBA" id="ARBA00022679"/>
    </source>
</evidence>
<gene>
    <name evidence="6" type="ORF">HNQ01_001201</name>
</gene>
<keyword evidence="3" id="KW-0808">Transferase</keyword>
<evidence type="ECO:0000313" key="7">
    <source>
        <dbReference type="Proteomes" id="UP001516061"/>
    </source>
</evidence>
<keyword evidence="7" id="KW-1185">Reference proteome</keyword>
<dbReference type="PANTHER" id="PTHR43630:SF1">
    <property type="entry name" value="POLY-BETA-1,6-N-ACETYL-D-GLUCOSAMINE SYNTHASE"/>
    <property type="match status" value="1"/>
</dbReference>
<feature type="transmembrane region" description="Helical" evidence="4">
    <location>
        <begin position="49"/>
        <end position="70"/>
    </location>
</feature>
<feature type="transmembrane region" description="Helical" evidence="4">
    <location>
        <begin position="352"/>
        <end position="376"/>
    </location>
</feature>
<keyword evidence="4" id="KW-0472">Membrane</keyword>
<organism evidence="6 7">
    <name type="scientific">Sphaerotilus uruguayifluvii</name>
    <dbReference type="NCBI Taxonomy" id="2735897"/>
    <lineage>
        <taxon>Bacteria</taxon>
        <taxon>Pseudomonadati</taxon>
        <taxon>Pseudomonadota</taxon>
        <taxon>Betaproteobacteria</taxon>
        <taxon>Burkholderiales</taxon>
        <taxon>Sphaerotilaceae</taxon>
        <taxon>Sphaerotilus</taxon>
    </lineage>
</organism>
<evidence type="ECO:0000256" key="5">
    <source>
        <dbReference type="SAM" id="SignalP"/>
    </source>
</evidence>
<feature type="chain" id="PRO_5047151116" evidence="5">
    <location>
        <begin position="34"/>
        <end position="484"/>
    </location>
</feature>
<evidence type="ECO:0000256" key="1">
    <source>
        <dbReference type="ARBA" id="ARBA00006739"/>
    </source>
</evidence>
<feature type="transmembrane region" description="Helical" evidence="4">
    <location>
        <begin position="382"/>
        <end position="408"/>
    </location>
</feature>
<feature type="signal peptide" evidence="5">
    <location>
        <begin position="1"/>
        <end position="33"/>
    </location>
</feature>
<dbReference type="SUPFAM" id="SSF53448">
    <property type="entry name" value="Nucleotide-diphospho-sugar transferases"/>
    <property type="match status" value="1"/>
</dbReference>
<evidence type="ECO:0000256" key="4">
    <source>
        <dbReference type="SAM" id="Phobius"/>
    </source>
</evidence>
<dbReference type="RefSeq" id="WP_286180518.1">
    <property type="nucleotide sequence ID" value="NZ_JABSNM010000004.1"/>
</dbReference>
<dbReference type="InterPro" id="IPR029044">
    <property type="entry name" value="Nucleotide-diphossugar_trans"/>
</dbReference>
<comment type="caution">
    <text evidence="6">The sequence shown here is derived from an EMBL/GenBank/DDBJ whole genome shotgun (WGS) entry which is preliminary data.</text>
</comment>
<dbReference type="PANTHER" id="PTHR43630">
    <property type="entry name" value="POLY-BETA-1,6-N-ACETYL-D-GLUCOSAMINE SYNTHASE"/>
    <property type="match status" value="1"/>
</dbReference>
<sequence length="484" mass="53541">MTHTRAPAPRACRPRRPFAAAALLLAALPPARAAGEGWSLSVGSLLGPAWGWTLLALMLLIVAMMAVYTVRHYGFTLNRMFGRQRHPYASLVSADWPRVTIFVAAHNEEAVIEDCLVNLMGVDYPAERMLVVPVNDRSKDRTREIIDEVVERYPGRIRPFHRTDGKPGKAAALKDATETVDTDFIIVFDADYLPSRGLIRRLMAPFFDPEVGAVMGRVVPQNCGANLLTRLLDLERSGGYQVDQQARMNLGLVPQYGGTVGGIRLAALRSVGGWHDDVLAEDTDLTYRLLLGGWKTIYQNRAECYEEVPQNWAVRTRQIKRWAKGHNQAMWRHTAGCLAQTDLSWRERIDGALLLGVYMMAPVLLLGWLVSLLMYFTVSIEWSAPALLVMGFMAQGALGNFAAFYEIAAATHMDRSGNRVRLLAFNWLGFIVSAVAISRGVLEQVVLDRLGTPQLKWDKTARYRAASPRAAAGAETAGPTGAPR</sequence>
<feature type="transmembrane region" description="Helical" evidence="4">
    <location>
        <begin position="420"/>
        <end position="442"/>
    </location>
</feature>
<dbReference type="Pfam" id="PF13641">
    <property type="entry name" value="Glyco_tranf_2_3"/>
    <property type="match status" value="1"/>
</dbReference>
<dbReference type="CDD" id="cd06423">
    <property type="entry name" value="CESA_like"/>
    <property type="match status" value="1"/>
</dbReference>
<comment type="similarity">
    <text evidence="1">Belongs to the glycosyltransferase 2 family.</text>
</comment>
<keyword evidence="2" id="KW-0328">Glycosyltransferase</keyword>
<protein>
    <submittedName>
        <fullName evidence="6">Cellulose synthase/poly-beta-1,6-N-acetylglucosamine synthase-like glycosyltransferase</fullName>
    </submittedName>
</protein>
<accession>A0ABX2FZN3</accession>
<keyword evidence="5" id="KW-0732">Signal</keyword>
<proteinExistence type="inferred from homology"/>
<keyword evidence="4" id="KW-1133">Transmembrane helix</keyword>
<evidence type="ECO:0000313" key="6">
    <source>
        <dbReference type="EMBL" id="NRT55489.1"/>
    </source>
</evidence>
<dbReference type="Proteomes" id="UP001516061">
    <property type="component" value="Unassembled WGS sequence"/>
</dbReference>
<dbReference type="Gene3D" id="3.90.550.10">
    <property type="entry name" value="Spore Coat Polysaccharide Biosynthesis Protein SpsA, Chain A"/>
    <property type="match status" value="1"/>
</dbReference>
<evidence type="ECO:0000256" key="2">
    <source>
        <dbReference type="ARBA" id="ARBA00022676"/>
    </source>
</evidence>
<keyword evidence="4" id="KW-0812">Transmembrane</keyword>
<dbReference type="EMBL" id="JABSNM010000004">
    <property type="protein sequence ID" value="NRT55489.1"/>
    <property type="molecule type" value="Genomic_DNA"/>
</dbReference>
<name>A0ABX2FZN3_9BURK</name>